<dbReference type="HOGENOM" id="CLU_1560031_0_0_5"/>
<dbReference type="GO" id="GO:0016020">
    <property type="term" value="C:membrane"/>
    <property type="evidence" value="ECO:0007669"/>
    <property type="project" value="UniProtKB-SubCell"/>
</dbReference>
<dbReference type="InterPro" id="IPR003825">
    <property type="entry name" value="Colicin-V_CvpA"/>
</dbReference>
<keyword evidence="3 5" id="KW-1133">Transmembrane helix</keyword>
<sequence length="171" mass="18042">MNTFDIVVSVVAIVAMITGFRTGLIRSMATILGYISAAPLAVAGTSLIAPIIAGQTAPTATQNSVAFFALFLGAGLVLGYLLRLSVDEIVGPVRSMPDRITGSILGLVRTALIAVTIVLVFDRIIPPGRDPAYLMGSKLRPLLSQAGQRGLKSLPPETTAYIDHLRRGQRS</sequence>
<evidence type="ECO:0000256" key="1">
    <source>
        <dbReference type="ARBA" id="ARBA00004141"/>
    </source>
</evidence>
<feature type="transmembrane region" description="Helical" evidence="5">
    <location>
        <begin position="65"/>
        <end position="82"/>
    </location>
</feature>
<dbReference type="GO" id="GO:0009403">
    <property type="term" value="P:toxin biosynthetic process"/>
    <property type="evidence" value="ECO:0007669"/>
    <property type="project" value="InterPro"/>
</dbReference>
<dbReference type="InterPro" id="IPR052719">
    <property type="entry name" value="CvpA-like"/>
</dbReference>
<evidence type="ECO:0000313" key="7">
    <source>
        <dbReference type="Proteomes" id="UP000001095"/>
    </source>
</evidence>
<name>K8PWR2_9BRAD</name>
<evidence type="ECO:0000313" key="6">
    <source>
        <dbReference type="EMBL" id="EKS42768.1"/>
    </source>
</evidence>
<protein>
    <recommendedName>
        <fullName evidence="8">CvpA family protein</fullName>
    </recommendedName>
</protein>
<keyword evidence="4 5" id="KW-0472">Membrane</keyword>
<dbReference type="PATRIC" id="fig|883079.3.peg.323"/>
<gene>
    <name evidence="6" type="ORF">HMPREF9696_00311</name>
</gene>
<dbReference type="Pfam" id="PF02674">
    <property type="entry name" value="Colicin_V"/>
    <property type="match status" value="1"/>
</dbReference>
<dbReference type="PANTHER" id="PTHR36926:SF1">
    <property type="entry name" value="COLICIN V PRODUCTION PROTEIN"/>
    <property type="match status" value="1"/>
</dbReference>
<dbReference type="AlphaFoldDB" id="K8PWR2"/>
<accession>K8PWR2</accession>
<reference evidence="6 7" key="1">
    <citation type="submission" date="2012-04" db="EMBL/GenBank/DDBJ databases">
        <title>The Genome Sequence of Afipia clevelandensis ATCC 49720.</title>
        <authorList>
            <consortium name="The Broad Institute Genome Sequencing Platform"/>
            <person name="Earl A."/>
            <person name="Ward D."/>
            <person name="Feldgarden M."/>
            <person name="Gevers D."/>
            <person name="Huys G."/>
            <person name="Walker B."/>
            <person name="Young S.K."/>
            <person name="Zeng Q."/>
            <person name="Gargeya S."/>
            <person name="Fitzgerald M."/>
            <person name="Haas B."/>
            <person name="Abouelleil A."/>
            <person name="Alvarado L."/>
            <person name="Arachchi H.M."/>
            <person name="Berlin A."/>
            <person name="Chapman S.B."/>
            <person name="Goldberg J."/>
            <person name="Griggs A."/>
            <person name="Gujja S."/>
            <person name="Hansen M."/>
            <person name="Howarth C."/>
            <person name="Imamovic A."/>
            <person name="Larimer J."/>
            <person name="McCowen C."/>
            <person name="Montmayeur A."/>
            <person name="Murphy C."/>
            <person name="Neiman D."/>
            <person name="Pearson M."/>
            <person name="Priest M."/>
            <person name="Roberts A."/>
            <person name="Saif S."/>
            <person name="Shea T."/>
            <person name="Sisk P."/>
            <person name="Sykes S."/>
            <person name="Wortman J."/>
            <person name="Nusbaum C."/>
            <person name="Birren B."/>
        </authorList>
    </citation>
    <scope>NUCLEOTIDE SEQUENCE [LARGE SCALE GENOMIC DNA]</scope>
    <source>
        <strain evidence="6 7">ATCC 49720</strain>
    </source>
</reference>
<feature type="transmembrane region" description="Helical" evidence="5">
    <location>
        <begin position="31"/>
        <end position="53"/>
    </location>
</feature>
<proteinExistence type="predicted"/>
<evidence type="ECO:0008006" key="8">
    <source>
        <dbReference type="Google" id="ProtNLM"/>
    </source>
</evidence>
<organism evidence="6 7">
    <name type="scientific">Afipia clevelandensis ATCC 49720</name>
    <dbReference type="NCBI Taxonomy" id="883079"/>
    <lineage>
        <taxon>Bacteria</taxon>
        <taxon>Pseudomonadati</taxon>
        <taxon>Pseudomonadota</taxon>
        <taxon>Alphaproteobacteria</taxon>
        <taxon>Hyphomicrobiales</taxon>
        <taxon>Nitrobacteraceae</taxon>
        <taxon>Afipia</taxon>
    </lineage>
</organism>
<evidence type="ECO:0000256" key="3">
    <source>
        <dbReference type="ARBA" id="ARBA00022989"/>
    </source>
</evidence>
<dbReference type="EMBL" id="AGWY01000001">
    <property type="protein sequence ID" value="EKS42768.1"/>
    <property type="molecule type" value="Genomic_DNA"/>
</dbReference>
<feature type="transmembrane region" description="Helical" evidence="5">
    <location>
        <begin position="103"/>
        <end position="121"/>
    </location>
</feature>
<dbReference type="PANTHER" id="PTHR36926">
    <property type="entry name" value="COLICIN V PRODUCTION PROTEIN"/>
    <property type="match status" value="1"/>
</dbReference>
<evidence type="ECO:0000256" key="5">
    <source>
        <dbReference type="SAM" id="Phobius"/>
    </source>
</evidence>
<keyword evidence="2 5" id="KW-0812">Transmembrane</keyword>
<comment type="caution">
    <text evidence="6">The sequence shown here is derived from an EMBL/GenBank/DDBJ whole genome shotgun (WGS) entry which is preliminary data.</text>
</comment>
<evidence type="ECO:0000256" key="2">
    <source>
        <dbReference type="ARBA" id="ARBA00022692"/>
    </source>
</evidence>
<feature type="transmembrane region" description="Helical" evidence="5">
    <location>
        <begin position="6"/>
        <end position="24"/>
    </location>
</feature>
<comment type="subcellular location">
    <subcellularLocation>
        <location evidence="1">Membrane</location>
        <topology evidence="1">Multi-pass membrane protein</topology>
    </subcellularLocation>
</comment>
<dbReference type="OrthoDB" id="8138978at2"/>
<evidence type="ECO:0000256" key="4">
    <source>
        <dbReference type="ARBA" id="ARBA00023136"/>
    </source>
</evidence>
<dbReference type="RefSeq" id="WP_002711177.1">
    <property type="nucleotide sequence ID" value="NZ_KB375281.1"/>
</dbReference>
<keyword evidence="7" id="KW-1185">Reference proteome</keyword>
<dbReference type="Proteomes" id="UP000001095">
    <property type="component" value="Unassembled WGS sequence"/>
</dbReference>